<name>A0A2T0XDD9_9BACT</name>
<sequence length="555" mass="64181">MDKTVRIKCLNNNKAFNTQRGTSLKEIAKTQKLSTKHPILGAMVNNQVRELSFEIYNPKTIEFIDITHKDGMRMYIRSLSFLLTAAAKEVFPEAILRIDHSVSKGFYCELHGLKQPLSIDDIFEIGRKMREMVEEDIPFLQFKDETDDVVALFKEKGLDDKVQLLEHRGQYYSTYYTLKEHIGKFYGFMVPSTGYLKVFDLNKYYNGMLLQIPSQQHPEEVQELVEQNKMFEIFREFSHWNRVLNVTNISDLNDAAHNGAAERLIKVSEALHEKKIAQIADMIASGKEELKIVLISGPSSSGKTTFSKRLAIQLLVNGICPLNLSLDNYFVDREKTPLDENGEYDFEALEALDIDLFNEQLLDLLAGKEVTLPKFSFETGKRIFNGDKLQMKSDNILIIEGIHGLNPELTHLIENDKKFKVYVSALTNINIDNQSRIPTTDNRLVRRIIRDYRYRNYSARETISRWDSVRRGEDKHIFPYQEEADVMFNSALLYELAVLKPYAEPILLEVQPNQDEYSEASRLLKFFSYFKPIQPREIPPTSILREFLGGSSFTY</sequence>
<dbReference type="STRING" id="1168289.GCA_000259075_02901"/>
<dbReference type="OrthoDB" id="9764644at2"/>
<organism evidence="2 3">
    <name type="scientific">Marinilabilia salmonicolor</name>
    <dbReference type="NCBI Taxonomy" id="989"/>
    <lineage>
        <taxon>Bacteria</taxon>
        <taxon>Pseudomonadati</taxon>
        <taxon>Bacteroidota</taxon>
        <taxon>Bacteroidia</taxon>
        <taxon>Marinilabiliales</taxon>
        <taxon>Marinilabiliaceae</taxon>
        <taxon>Marinilabilia</taxon>
    </lineage>
</organism>
<gene>
    <name evidence="2" type="ORF">DFO77_108108</name>
</gene>
<dbReference type="InterPro" id="IPR003593">
    <property type="entry name" value="AAA+_ATPase"/>
</dbReference>
<evidence type="ECO:0000313" key="2">
    <source>
        <dbReference type="EMBL" id="RCW36666.1"/>
    </source>
</evidence>
<dbReference type="PANTHER" id="PTHR10285">
    <property type="entry name" value="URIDINE KINASE"/>
    <property type="match status" value="1"/>
</dbReference>
<evidence type="ECO:0000259" key="1">
    <source>
        <dbReference type="SMART" id="SM00382"/>
    </source>
</evidence>
<dbReference type="InterPro" id="IPR006083">
    <property type="entry name" value="PRK/URK"/>
</dbReference>
<proteinExistence type="predicted"/>
<dbReference type="SUPFAM" id="SSF55186">
    <property type="entry name" value="ThrRS/AlaRS common domain"/>
    <property type="match status" value="1"/>
</dbReference>
<dbReference type="Gene3D" id="3.40.50.300">
    <property type="entry name" value="P-loop containing nucleotide triphosphate hydrolases"/>
    <property type="match status" value="1"/>
</dbReference>
<dbReference type="SUPFAM" id="SSF52540">
    <property type="entry name" value="P-loop containing nucleoside triphosphate hydrolases"/>
    <property type="match status" value="1"/>
</dbReference>
<dbReference type="RefSeq" id="WP_106153820.1">
    <property type="nucleotide sequence ID" value="NZ_PVTS01000013.1"/>
</dbReference>
<keyword evidence="3" id="KW-1185">Reference proteome</keyword>
<comment type="caution">
    <text evidence="2">The sequence shown here is derived from an EMBL/GenBank/DDBJ whole genome shotgun (WGS) entry which is preliminary data.</text>
</comment>
<dbReference type="InterPro" id="IPR027417">
    <property type="entry name" value="P-loop_NTPase"/>
</dbReference>
<keyword evidence="2" id="KW-0808">Transferase</keyword>
<dbReference type="GO" id="GO:0016301">
    <property type="term" value="F:kinase activity"/>
    <property type="evidence" value="ECO:0007669"/>
    <property type="project" value="UniProtKB-KW"/>
</dbReference>
<dbReference type="Proteomes" id="UP000252733">
    <property type="component" value="Unassembled WGS sequence"/>
</dbReference>
<dbReference type="CDD" id="cd02028">
    <property type="entry name" value="UMPK_like"/>
    <property type="match status" value="1"/>
</dbReference>
<accession>A0A2T0XDD9</accession>
<dbReference type="FunFam" id="3.40.50.300:FF:001230">
    <property type="entry name" value="Phosphoribulokinase/uridine kinase family protein"/>
    <property type="match status" value="1"/>
</dbReference>
<dbReference type="EMBL" id="QPIZ01000008">
    <property type="protein sequence ID" value="RCW36666.1"/>
    <property type="molecule type" value="Genomic_DNA"/>
</dbReference>
<protein>
    <submittedName>
        <fullName evidence="2">Uridine kinase</fullName>
    </submittedName>
</protein>
<dbReference type="Gene3D" id="3.30.980.10">
    <property type="entry name" value="Threonyl-trna Synthetase, Chain A, domain 2"/>
    <property type="match status" value="1"/>
</dbReference>
<dbReference type="GO" id="GO:0005524">
    <property type="term" value="F:ATP binding"/>
    <property type="evidence" value="ECO:0007669"/>
    <property type="project" value="InterPro"/>
</dbReference>
<dbReference type="InterPro" id="IPR018163">
    <property type="entry name" value="Thr/Ala-tRNA-synth_IIc_edit"/>
</dbReference>
<reference evidence="2 3" key="1">
    <citation type="submission" date="2018-07" db="EMBL/GenBank/DDBJ databases">
        <title>Freshwater and sediment microbial communities from various areas in North America, analyzing microbe dynamics in response to fracking.</title>
        <authorList>
            <person name="Lamendella R."/>
        </authorList>
    </citation>
    <scope>NUCLEOTIDE SEQUENCE [LARGE SCALE GENOMIC DNA]</scope>
    <source>
        <strain evidence="2 3">160A</strain>
    </source>
</reference>
<dbReference type="SMART" id="SM00382">
    <property type="entry name" value="AAA"/>
    <property type="match status" value="1"/>
</dbReference>
<evidence type="ECO:0000313" key="3">
    <source>
        <dbReference type="Proteomes" id="UP000252733"/>
    </source>
</evidence>
<dbReference type="AlphaFoldDB" id="A0A2T0XDD9"/>
<feature type="domain" description="AAA+ ATPase" evidence="1">
    <location>
        <begin position="289"/>
        <end position="450"/>
    </location>
</feature>
<keyword evidence="2" id="KW-0418">Kinase</keyword>
<dbReference type="Pfam" id="PF00485">
    <property type="entry name" value="PRK"/>
    <property type="match status" value="1"/>
</dbReference>